<protein>
    <submittedName>
        <fullName evidence="1">Uncharacterized protein</fullName>
    </submittedName>
</protein>
<reference evidence="1 2" key="1">
    <citation type="submission" date="2016-10" db="EMBL/GenBank/DDBJ databases">
        <authorList>
            <person name="de Groot N.N."/>
        </authorList>
    </citation>
    <scope>NUCLEOTIDE SEQUENCE [LARGE SCALE GENOMIC DNA]</scope>
    <source>
        <strain evidence="1 2">CGMCC 4.6533</strain>
    </source>
</reference>
<name>A0A1G8CQ52_9ACTN</name>
<dbReference type="STRING" id="633440.SAMN05421869_102363"/>
<dbReference type="EMBL" id="FNDJ01000002">
    <property type="protein sequence ID" value="SDH47661.1"/>
    <property type="molecule type" value="Genomic_DNA"/>
</dbReference>
<evidence type="ECO:0000313" key="1">
    <source>
        <dbReference type="EMBL" id="SDH47661.1"/>
    </source>
</evidence>
<proteinExistence type="predicted"/>
<gene>
    <name evidence="1" type="ORF">SAMN05421869_102363</name>
</gene>
<accession>A0A1G8CQ52</accession>
<sequence>MAEFEEIAGIWEQFRRLANPDERVAMKRRPVMVKVEESRLRVGAVTASNSAGN</sequence>
<dbReference type="AlphaFoldDB" id="A0A1G8CQ52"/>
<evidence type="ECO:0000313" key="2">
    <source>
        <dbReference type="Proteomes" id="UP000199202"/>
    </source>
</evidence>
<organism evidence="1 2">
    <name type="scientific">Nonomuraea jiangxiensis</name>
    <dbReference type="NCBI Taxonomy" id="633440"/>
    <lineage>
        <taxon>Bacteria</taxon>
        <taxon>Bacillati</taxon>
        <taxon>Actinomycetota</taxon>
        <taxon>Actinomycetes</taxon>
        <taxon>Streptosporangiales</taxon>
        <taxon>Streptosporangiaceae</taxon>
        <taxon>Nonomuraea</taxon>
    </lineage>
</organism>
<dbReference type="RefSeq" id="WP_176993022.1">
    <property type="nucleotide sequence ID" value="NZ_FNDJ01000002.1"/>
</dbReference>
<dbReference type="Proteomes" id="UP000199202">
    <property type="component" value="Unassembled WGS sequence"/>
</dbReference>
<keyword evidence="2" id="KW-1185">Reference proteome</keyword>